<sequence>MKIMPPLLPVQSLYKTCLLVIFNHLRCLVRQNTDSLEALRELLQSLFHRGIRQNLIDIATKRCSSSDAFTLLDLLKVLLDKSIKHLDLSRGDDSATLQADQCARLFDYLEQYNGIGLQELVVKVRLTNSYRGGVESISPGNFALHHVLRHGLASSLHTLVLHSVCDNETLHLLGQHAVHLSHLDVSSSWLVDDRGLHQLLLKNPDVCYFDSEAFDTVEAIFTSMWAISHAFGGPHVGVNNCCSSLQEVRIQDTNTSEIGVALLLLFVPNLRSLGGFIYYRSVGEAIISLLRQSQNTLRLSLSELWDTHMPSLKASVLSRALPNLSSLYTRATWLPTLNTFPKLYSLTIDFDFMDYSQSLERFLRVIPQMLKKLVLVDQVHAVDLAMIGELCPGLEEVSAKLVGSWGSGSRQKAYSLLPSLHTCRVRILNQETFRSLLVHTQKLHVFEVVMEKMPHDEPNLDDEIISSALSERVSPLQLTRLIITSNSGCNLSFLSVHLLAQACPKLKLLGDLNLWKIQKRQLVELTNEIMAKNWDLQLVCRGELYPSAVWRNLMDI</sequence>
<evidence type="ECO:0000313" key="1">
    <source>
        <dbReference type="Proteomes" id="UP000504606"/>
    </source>
</evidence>
<dbReference type="RefSeq" id="XP_026292355.1">
    <property type="nucleotide sequence ID" value="XM_026436570.2"/>
</dbReference>
<evidence type="ECO:0000313" key="2">
    <source>
        <dbReference type="RefSeq" id="XP_026292354.1"/>
    </source>
</evidence>
<dbReference type="RefSeq" id="XP_026292354.1">
    <property type="nucleotide sequence ID" value="XM_026436569.2"/>
</dbReference>
<organism evidence="1 2">
    <name type="scientific">Frankliniella occidentalis</name>
    <name type="common">Western flower thrips</name>
    <name type="synonym">Euthrips occidentalis</name>
    <dbReference type="NCBI Taxonomy" id="133901"/>
    <lineage>
        <taxon>Eukaryota</taxon>
        <taxon>Metazoa</taxon>
        <taxon>Ecdysozoa</taxon>
        <taxon>Arthropoda</taxon>
        <taxon>Hexapoda</taxon>
        <taxon>Insecta</taxon>
        <taxon>Pterygota</taxon>
        <taxon>Neoptera</taxon>
        <taxon>Paraneoptera</taxon>
        <taxon>Thysanoptera</taxon>
        <taxon>Terebrantia</taxon>
        <taxon>Thripoidea</taxon>
        <taxon>Thripidae</taxon>
        <taxon>Frankliniella</taxon>
    </lineage>
</organism>
<dbReference type="OrthoDB" id="16120at2759"/>
<evidence type="ECO:0000313" key="3">
    <source>
        <dbReference type="RefSeq" id="XP_026292355.1"/>
    </source>
</evidence>
<gene>
    <name evidence="2 3" type="primary">LOC113216751</name>
</gene>
<dbReference type="Proteomes" id="UP000504606">
    <property type="component" value="Unplaced"/>
</dbReference>
<accession>A0A6J1TFT7</accession>
<protein>
    <submittedName>
        <fullName evidence="2 3">Uncharacterized protein LOC113216751</fullName>
    </submittedName>
</protein>
<dbReference type="AlphaFoldDB" id="A0A6J1TFT7"/>
<name>A0A6J1TFT7_FRAOC</name>
<dbReference type="GeneID" id="113216751"/>
<proteinExistence type="predicted"/>
<reference evidence="2 3" key="1">
    <citation type="submission" date="2025-04" db="UniProtKB">
        <authorList>
            <consortium name="RefSeq"/>
        </authorList>
    </citation>
    <scope>IDENTIFICATION</scope>
    <source>
        <tissue evidence="2 3">Whole organism</tissue>
    </source>
</reference>
<dbReference type="KEGG" id="foc:113216751"/>
<keyword evidence="1" id="KW-1185">Reference proteome</keyword>